<dbReference type="InterPro" id="IPR046947">
    <property type="entry name" value="LytR-like"/>
</dbReference>
<dbReference type="GO" id="GO:0000156">
    <property type="term" value="F:phosphorelay response regulator activity"/>
    <property type="evidence" value="ECO:0007669"/>
    <property type="project" value="InterPro"/>
</dbReference>
<comment type="caution">
    <text evidence="4">The sequence shown here is derived from an EMBL/GenBank/DDBJ whole genome shotgun (WGS) entry which is preliminary data.</text>
</comment>
<sequence length="245" mass="28809">MIRVLLIDDELSALKSMHWELTNFCPEVTILGSFTRAAEAKNFLDHHTVDCVFLDIEMPEMDGFQFLDSLTERNFAVVITTAYDQYAIKAIKERALDYLLKPIDTDDLQQCLQKIKQFKEEFTVHERLEKTLEQLIHKNLSTKKISIPCDGKLLFLNADDILYCESDGNYCTVFLENKEKLFVTQKLKFMEEKLADHYFFRIHNSYLINLNKVKEFHKSEDFVVLTNQCRLPVSRQKKSTFLNQM</sequence>
<feature type="modified residue" description="4-aspartylphosphate" evidence="1">
    <location>
        <position position="55"/>
    </location>
</feature>
<evidence type="ECO:0000313" key="5">
    <source>
        <dbReference type="Proteomes" id="UP000289857"/>
    </source>
</evidence>
<dbReference type="AlphaFoldDB" id="A0A4Q1K352"/>
<dbReference type="EMBL" id="SBKN01000010">
    <property type="protein sequence ID" value="RXR20203.1"/>
    <property type="molecule type" value="Genomic_DNA"/>
</dbReference>
<gene>
    <name evidence="4" type="ORF">EQG61_13210</name>
</gene>
<dbReference type="SMART" id="SM00850">
    <property type="entry name" value="LytTR"/>
    <property type="match status" value="1"/>
</dbReference>
<dbReference type="Gene3D" id="2.40.50.1020">
    <property type="entry name" value="LytTr DNA-binding domain"/>
    <property type="match status" value="1"/>
</dbReference>
<dbReference type="PROSITE" id="PS50930">
    <property type="entry name" value="HTH_LYTTR"/>
    <property type="match status" value="1"/>
</dbReference>
<dbReference type="InterPro" id="IPR007492">
    <property type="entry name" value="LytTR_DNA-bd_dom"/>
</dbReference>
<dbReference type="InterPro" id="IPR001789">
    <property type="entry name" value="Sig_transdc_resp-reg_receiver"/>
</dbReference>
<dbReference type="GO" id="GO:0003677">
    <property type="term" value="F:DNA binding"/>
    <property type="evidence" value="ECO:0007669"/>
    <property type="project" value="InterPro"/>
</dbReference>
<evidence type="ECO:0000256" key="1">
    <source>
        <dbReference type="PROSITE-ProRule" id="PRU00169"/>
    </source>
</evidence>
<dbReference type="OrthoDB" id="2168082at2"/>
<dbReference type="Pfam" id="PF00072">
    <property type="entry name" value="Response_reg"/>
    <property type="match status" value="1"/>
</dbReference>
<evidence type="ECO:0000259" key="2">
    <source>
        <dbReference type="PROSITE" id="PS50110"/>
    </source>
</evidence>
<accession>A0A4Q1K352</accession>
<dbReference type="RefSeq" id="WP_129462424.1">
    <property type="nucleotide sequence ID" value="NZ_SBKN01000010.1"/>
</dbReference>
<dbReference type="SMART" id="SM00448">
    <property type="entry name" value="REC"/>
    <property type="match status" value="1"/>
</dbReference>
<feature type="domain" description="HTH LytTR-type" evidence="3">
    <location>
        <begin position="145"/>
        <end position="245"/>
    </location>
</feature>
<dbReference type="PANTHER" id="PTHR37299:SF1">
    <property type="entry name" value="STAGE 0 SPORULATION PROTEIN A HOMOLOG"/>
    <property type="match status" value="1"/>
</dbReference>
<evidence type="ECO:0000313" key="4">
    <source>
        <dbReference type="EMBL" id="RXR20203.1"/>
    </source>
</evidence>
<reference evidence="5" key="1">
    <citation type="submission" date="2019-01" db="EMBL/GenBank/DDBJ databases">
        <title>Cytophagaceae bacterium strain CAR-16.</title>
        <authorList>
            <person name="Chen W.-M."/>
        </authorList>
    </citation>
    <scope>NUCLEOTIDE SEQUENCE [LARGE SCALE GENOMIC DNA]</scope>
    <source>
        <strain evidence="5">WWJ-16</strain>
    </source>
</reference>
<organism evidence="4 5">
    <name type="scientific">Flavobacterium stagni</name>
    <dbReference type="NCBI Taxonomy" id="2506421"/>
    <lineage>
        <taxon>Bacteria</taxon>
        <taxon>Pseudomonadati</taxon>
        <taxon>Bacteroidota</taxon>
        <taxon>Flavobacteriia</taxon>
        <taxon>Flavobacteriales</taxon>
        <taxon>Flavobacteriaceae</taxon>
        <taxon>Flavobacterium</taxon>
    </lineage>
</organism>
<dbReference type="InterPro" id="IPR011006">
    <property type="entry name" value="CheY-like_superfamily"/>
</dbReference>
<dbReference type="Proteomes" id="UP000289857">
    <property type="component" value="Unassembled WGS sequence"/>
</dbReference>
<evidence type="ECO:0000259" key="3">
    <source>
        <dbReference type="PROSITE" id="PS50930"/>
    </source>
</evidence>
<dbReference type="Pfam" id="PF04397">
    <property type="entry name" value="LytTR"/>
    <property type="match status" value="1"/>
</dbReference>
<protein>
    <submittedName>
        <fullName evidence="4">Response regulator transcription factor</fullName>
    </submittedName>
</protein>
<dbReference type="PROSITE" id="PS50110">
    <property type="entry name" value="RESPONSE_REGULATORY"/>
    <property type="match status" value="1"/>
</dbReference>
<dbReference type="Gene3D" id="3.40.50.2300">
    <property type="match status" value="1"/>
</dbReference>
<keyword evidence="5" id="KW-1185">Reference proteome</keyword>
<dbReference type="SUPFAM" id="SSF52172">
    <property type="entry name" value="CheY-like"/>
    <property type="match status" value="1"/>
</dbReference>
<keyword evidence="1" id="KW-0597">Phosphoprotein</keyword>
<feature type="domain" description="Response regulatory" evidence="2">
    <location>
        <begin position="3"/>
        <end position="116"/>
    </location>
</feature>
<dbReference type="PANTHER" id="PTHR37299">
    <property type="entry name" value="TRANSCRIPTIONAL REGULATOR-RELATED"/>
    <property type="match status" value="1"/>
</dbReference>
<proteinExistence type="predicted"/>
<name>A0A4Q1K352_9FLAO</name>